<evidence type="ECO:0000256" key="10">
    <source>
        <dbReference type="ARBA" id="ARBA00022842"/>
    </source>
</evidence>
<evidence type="ECO:0000256" key="16">
    <source>
        <dbReference type="ARBA" id="ARBA00023136"/>
    </source>
</evidence>
<evidence type="ECO:0000313" key="20">
    <source>
        <dbReference type="Proteomes" id="UP001153076"/>
    </source>
</evidence>
<keyword evidence="10" id="KW-0460">Magnesium</keyword>
<keyword evidence="9" id="KW-0479">Metal-binding</keyword>
<keyword evidence="8 18" id="KW-0812">Transmembrane</keyword>
<protein>
    <submittedName>
        <fullName evidence="19">Uncharacterized protein</fullName>
    </submittedName>
</protein>
<keyword evidence="14" id="KW-0157">Chromophore</keyword>
<keyword evidence="5" id="KW-0602">Photosynthesis</keyword>
<dbReference type="GO" id="GO:0046872">
    <property type="term" value="F:metal ion binding"/>
    <property type="evidence" value="ECO:0007669"/>
    <property type="project" value="UniProtKB-KW"/>
</dbReference>
<evidence type="ECO:0000256" key="18">
    <source>
        <dbReference type="SAM" id="Phobius"/>
    </source>
</evidence>
<dbReference type="InterPro" id="IPR000484">
    <property type="entry name" value="Photo_RC_L/M"/>
</dbReference>
<evidence type="ECO:0000256" key="3">
    <source>
        <dbReference type="ARBA" id="ARBA00022448"/>
    </source>
</evidence>
<comment type="caution">
    <text evidence="19">The sequence shown here is derived from an EMBL/GenBank/DDBJ whole genome shotgun (WGS) entry which is preliminary data.</text>
</comment>
<evidence type="ECO:0000256" key="17">
    <source>
        <dbReference type="ARBA" id="ARBA00023276"/>
    </source>
</evidence>
<evidence type="ECO:0000256" key="11">
    <source>
        <dbReference type="ARBA" id="ARBA00022982"/>
    </source>
</evidence>
<proteinExistence type="inferred from homology"/>
<dbReference type="SUPFAM" id="SSF81483">
    <property type="entry name" value="Bacterial photosystem II reaction centre, L and M subunits"/>
    <property type="match status" value="1"/>
</dbReference>
<evidence type="ECO:0000256" key="1">
    <source>
        <dbReference type="ARBA" id="ARBA00004141"/>
    </source>
</evidence>
<comment type="subcellular location">
    <subcellularLocation>
        <location evidence="1">Membrane</location>
        <topology evidence="1">Multi-pass membrane protein</topology>
    </subcellularLocation>
</comment>
<dbReference type="GO" id="GO:0009523">
    <property type="term" value="C:photosystem II"/>
    <property type="evidence" value="ECO:0007669"/>
    <property type="project" value="UniProtKB-KW"/>
</dbReference>
<dbReference type="OrthoDB" id="143at2759"/>
<evidence type="ECO:0000256" key="2">
    <source>
        <dbReference type="ARBA" id="ARBA00008204"/>
    </source>
</evidence>
<keyword evidence="15" id="KW-0408">Iron</keyword>
<dbReference type="GO" id="GO:0009772">
    <property type="term" value="P:photosynthetic electron transport in photosystem II"/>
    <property type="evidence" value="ECO:0007669"/>
    <property type="project" value="InterPro"/>
</dbReference>
<evidence type="ECO:0000256" key="9">
    <source>
        <dbReference type="ARBA" id="ARBA00022723"/>
    </source>
</evidence>
<dbReference type="InterPro" id="IPR036854">
    <property type="entry name" value="Photo_II_D1/D2_sf"/>
</dbReference>
<evidence type="ECO:0000256" key="13">
    <source>
        <dbReference type="ARBA" id="ARBA00022990"/>
    </source>
</evidence>
<dbReference type="Proteomes" id="UP001153076">
    <property type="component" value="Unassembled WGS sequence"/>
</dbReference>
<reference evidence="19" key="1">
    <citation type="submission" date="2022-04" db="EMBL/GenBank/DDBJ databases">
        <title>Carnegiea gigantea Genome sequencing and assembly v2.</title>
        <authorList>
            <person name="Copetti D."/>
            <person name="Sanderson M.J."/>
            <person name="Burquez A."/>
            <person name="Wojciechowski M.F."/>
        </authorList>
    </citation>
    <scope>NUCLEOTIDE SEQUENCE</scope>
    <source>
        <strain evidence="19">SGP5-SGP5p</strain>
        <tissue evidence="19">Aerial part</tissue>
    </source>
</reference>
<keyword evidence="13" id="KW-0007">Acetylation</keyword>
<keyword evidence="7" id="KW-0934">Plastid</keyword>
<accession>A0A9Q1GJQ5</accession>
<comment type="similarity">
    <text evidence="2">Belongs to the reaction center PufL/M/PsbA/D family.</text>
</comment>
<keyword evidence="6" id="KW-0597">Phosphoprotein</keyword>
<dbReference type="AlphaFoldDB" id="A0A9Q1GJQ5"/>
<keyword evidence="3" id="KW-0813">Transport</keyword>
<sequence length="164" mass="18840">MTAIIERHESKSLWGRFCNWITSTENGLYTERFSVLMISTLLTATSLFIRAFIAAPLVHIDGIREPVSRSLPYRNNIIAGGINPDPAAIGLHFYPIWKQHLLMRGYTIVVLMSKSFYTSYLCGLLYGPNFQYFNLHNCILGRIQHPYAPMSHARCHGRIRWLPI</sequence>
<dbReference type="GO" id="GO:0016168">
    <property type="term" value="F:chlorophyll binding"/>
    <property type="evidence" value="ECO:0007669"/>
    <property type="project" value="UniProtKB-KW"/>
</dbReference>
<keyword evidence="11" id="KW-0249">Electron transport</keyword>
<keyword evidence="17" id="KW-0604">Photosystem II</keyword>
<organism evidence="19 20">
    <name type="scientific">Carnegiea gigantea</name>
    <dbReference type="NCBI Taxonomy" id="171969"/>
    <lineage>
        <taxon>Eukaryota</taxon>
        <taxon>Viridiplantae</taxon>
        <taxon>Streptophyta</taxon>
        <taxon>Embryophyta</taxon>
        <taxon>Tracheophyta</taxon>
        <taxon>Spermatophyta</taxon>
        <taxon>Magnoliopsida</taxon>
        <taxon>eudicotyledons</taxon>
        <taxon>Gunneridae</taxon>
        <taxon>Pentapetalae</taxon>
        <taxon>Caryophyllales</taxon>
        <taxon>Cactineae</taxon>
        <taxon>Cactaceae</taxon>
        <taxon>Cactoideae</taxon>
        <taxon>Echinocereeae</taxon>
        <taxon>Carnegiea</taxon>
    </lineage>
</organism>
<evidence type="ECO:0000256" key="15">
    <source>
        <dbReference type="ARBA" id="ARBA00023004"/>
    </source>
</evidence>
<evidence type="ECO:0000256" key="14">
    <source>
        <dbReference type="ARBA" id="ARBA00022991"/>
    </source>
</evidence>
<dbReference type="Pfam" id="PF00124">
    <property type="entry name" value="Photo_RC"/>
    <property type="match status" value="1"/>
</dbReference>
<evidence type="ECO:0000313" key="19">
    <source>
        <dbReference type="EMBL" id="KAJ8420474.1"/>
    </source>
</evidence>
<dbReference type="EMBL" id="JAKOGI010003409">
    <property type="protein sequence ID" value="KAJ8420474.1"/>
    <property type="molecule type" value="Genomic_DNA"/>
</dbReference>
<keyword evidence="20" id="KW-1185">Reference proteome</keyword>
<keyword evidence="12 18" id="KW-1133">Transmembrane helix</keyword>
<name>A0A9Q1GJQ5_9CARY</name>
<evidence type="ECO:0000256" key="4">
    <source>
        <dbReference type="ARBA" id="ARBA00022494"/>
    </source>
</evidence>
<feature type="transmembrane region" description="Helical" evidence="18">
    <location>
        <begin position="33"/>
        <end position="60"/>
    </location>
</feature>
<evidence type="ECO:0000256" key="5">
    <source>
        <dbReference type="ARBA" id="ARBA00022531"/>
    </source>
</evidence>
<evidence type="ECO:0000256" key="7">
    <source>
        <dbReference type="ARBA" id="ARBA00022640"/>
    </source>
</evidence>
<gene>
    <name evidence="19" type="ORF">Cgig2_016762</name>
</gene>
<dbReference type="Gene3D" id="1.20.85.10">
    <property type="entry name" value="Photosystem II protein D1-like"/>
    <property type="match status" value="1"/>
</dbReference>
<keyword evidence="16 18" id="KW-0472">Membrane</keyword>
<evidence type="ECO:0000256" key="6">
    <source>
        <dbReference type="ARBA" id="ARBA00022553"/>
    </source>
</evidence>
<evidence type="ECO:0000256" key="12">
    <source>
        <dbReference type="ARBA" id="ARBA00022989"/>
    </source>
</evidence>
<evidence type="ECO:0000256" key="8">
    <source>
        <dbReference type="ARBA" id="ARBA00022692"/>
    </source>
</evidence>
<keyword evidence="4" id="KW-0148">Chlorophyll</keyword>